<comment type="caution">
    <text evidence="1">The sequence shown here is derived from an EMBL/GenBank/DDBJ whole genome shotgun (WGS) entry which is preliminary data.</text>
</comment>
<reference evidence="2" key="1">
    <citation type="journal article" date="2019" name="Int. J. Syst. Evol. Microbiol.">
        <title>The Global Catalogue of Microorganisms (GCM) 10K type strain sequencing project: providing services to taxonomists for standard genome sequencing and annotation.</title>
        <authorList>
            <consortium name="The Broad Institute Genomics Platform"/>
            <consortium name="The Broad Institute Genome Sequencing Center for Infectious Disease"/>
            <person name="Wu L."/>
            <person name="Ma J."/>
        </authorList>
    </citation>
    <scope>NUCLEOTIDE SEQUENCE [LARGE SCALE GENOMIC DNA]</scope>
    <source>
        <strain evidence="2">CCUG 59189</strain>
    </source>
</reference>
<dbReference type="Proteomes" id="UP001597262">
    <property type="component" value="Unassembled WGS sequence"/>
</dbReference>
<dbReference type="EMBL" id="JBHTLM010000010">
    <property type="protein sequence ID" value="MFD1177643.1"/>
    <property type="molecule type" value="Genomic_DNA"/>
</dbReference>
<accession>A0ABW3RYL0</accession>
<dbReference type="RefSeq" id="WP_379320088.1">
    <property type="nucleotide sequence ID" value="NZ_JBHTLM010000010.1"/>
</dbReference>
<protein>
    <submittedName>
        <fullName evidence="1">Uncharacterized protein</fullName>
    </submittedName>
</protein>
<sequence>MQTKLARIAELAKAKPKESFTALYHLLNEGLLMQCHHELDDAKATGVDGITQAEYERMPMKTSEIWSND</sequence>
<gene>
    <name evidence="1" type="ORF">ACFQ3W_15220</name>
</gene>
<keyword evidence="2" id="KW-1185">Reference proteome</keyword>
<organism evidence="1 2">
    <name type="scientific">Paenibacillus puldeungensis</name>
    <dbReference type="NCBI Taxonomy" id="696536"/>
    <lineage>
        <taxon>Bacteria</taxon>
        <taxon>Bacillati</taxon>
        <taxon>Bacillota</taxon>
        <taxon>Bacilli</taxon>
        <taxon>Bacillales</taxon>
        <taxon>Paenibacillaceae</taxon>
        <taxon>Paenibacillus</taxon>
    </lineage>
</organism>
<evidence type="ECO:0000313" key="2">
    <source>
        <dbReference type="Proteomes" id="UP001597262"/>
    </source>
</evidence>
<name>A0ABW3RYL0_9BACL</name>
<evidence type="ECO:0000313" key="1">
    <source>
        <dbReference type="EMBL" id="MFD1177643.1"/>
    </source>
</evidence>
<proteinExistence type="predicted"/>